<dbReference type="Pfam" id="PF07669">
    <property type="entry name" value="Eco57I"/>
    <property type="match status" value="1"/>
</dbReference>
<dbReference type="InterPro" id="IPR029063">
    <property type="entry name" value="SAM-dependent_MTases_sf"/>
</dbReference>
<evidence type="ECO:0000256" key="1">
    <source>
        <dbReference type="ARBA" id="ARBA00011900"/>
    </source>
</evidence>
<evidence type="ECO:0000259" key="9">
    <source>
        <dbReference type="Pfam" id="PF12950"/>
    </source>
</evidence>
<comment type="caution">
    <text evidence="10">The sequence shown here is derived from an EMBL/GenBank/DDBJ whole genome shotgun (WGS) entry which is preliminary data.</text>
</comment>
<evidence type="ECO:0000256" key="3">
    <source>
        <dbReference type="ARBA" id="ARBA00022679"/>
    </source>
</evidence>
<dbReference type="GO" id="GO:0032259">
    <property type="term" value="P:methylation"/>
    <property type="evidence" value="ECO:0007669"/>
    <property type="project" value="UniProtKB-KW"/>
</dbReference>
<dbReference type="PANTHER" id="PTHR33841">
    <property type="entry name" value="DNA METHYLTRANSFERASE YEEA-RELATED"/>
    <property type="match status" value="1"/>
</dbReference>
<name>A0A0F9T387_9ZZZZ</name>
<protein>
    <recommendedName>
        <fullName evidence="1">site-specific DNA-methyltransferase (adenine-specific)</fullName>
        <ecNumber evidence="1">2.1.1.72</ecNumber>
    </recommendedName>
</protein>
<dbReference type="Gene3D" id="3.40.50.150">
    <property type="entry name" value="Vaccinia Virus protein VP39"/>
    <property type="match status" value="1"/>
</dbReference>
<evidence type="ECO:0000256" key="7">
    <source>
        <dbReference type="ARBA" id="ARBA00047942"/>
    </source>
</evidence>
<dbReference type="SUPFAM" id="SSF53335">
    <property type="entry name" value="S-adenosyl-L-methionine-dependent methyltransferases"/>
    <property type="match status" value="1"/>
</dbReference>
<keyword evidence="5" id="KW-0680">Restriction system</keyword>
<dbReference type="PROSITE" id="PS00092">
    <property type="entry name" value="N6_MTASE"/>
    <property type="match status" value="1"/>
</dbReference>
<dbReference type="GO" id="GO:0003677">
    <property type="term" value="F:DNA binding"/>
    <property type="evidence" value="ECO:0007669"/>
    <property type="project" value="UniProtKB-KW"/>
</dbReference>
<feature type="domain" description="Type II methyltransferase M.TaqI-like" evidence="8">
    <location>
        <begin position="151"/>
        <end position="289"/>
    </location>
</feature>
<accession>A0A0F9T387</accession>
<keyword evidence="3" id="KW-0808">Transferase</keyword>
<feature type="domain" description="TaqI-like C-terminal specificity" evidence="9">
    <location>
        <begin position="451"/>
        <end position="547"/>
    </location>
</feature>
<dbReference type="AlphaFoldDB" id="A0A0F9T387"/>
<evidence type="ECO:0000313" key="10">
    <source>
        <dbReference type="EMBL" id="KKN43496.1"/>
    </source>
</evidence>
<dbReference type="PRINTS" id="PR00507">
    <property type="entry name" value="N12N6MTFRASE"/>
</dbReference>
<dbReference type="GO" id="GO:0009007">
    <property type="term" value="F:site-specific DNA-methyltransferase (adenine-specific) activity"/>
    <property type="evidence" value="ECO:0007669"/>
    <property type="project" value="UniProtKB-EC"/>
</dbReference>
<keyword evidence="2" id="KW-0489">Methyltransferase</keyword>
<dbReference type="InterPro" id="IPR011639">
    <property type="entry name" value="MethylTrfase_TaqI-like_dom"/>
</dbReference>
<evidence type="ECO:0000256" key="2">
    <source>
        <dbReference type="ARBA" id="ARBA00022603"/>
    </source>
</evidence>
<reference evidence="10" key="1">
    <citation type="journal article" date="2015" name="Nature">
        <title>Complex archaea that bridge the gap between prokaryotes and eukaryotes.</title>
        <authorList>
            <person name="Spang A."/>
            <person name="Saw J.H."/>
            <person name="Jorgensen S.L."/>
            <person name="Zaremba-Niedzwiedzka K."/>
            <person name="Martijn J."/>
            <person name="Lind A.E."/>
            <person name="van Eijk R."/>
            <person name="Schleper C."/>
            <person name="Guy L."/>
            <person name="Ettema T.J."/>
        </authorList>
    </citation>
    <scope>NUCLEOTIDE SEQUENCE</scope>
</reference>
<dbReference type="SUPFAM" id="SSF116734">
    <property type="entry name" value="DNA methylase specificity domain"/>
    <property type="match status" value="1"/>
</dbReference>
<keyword evidence="6" id="KW-0238">DNA-binding</keyword>
<proteinExistence type="predicted"/>
<dbReference type="EC" id="2.1.1.72" evidence="1"/>
<dbReference type="EMBL" id="LAZR01001507">
    <property type="protein sequence ID" value="KKN43496.1"/>
    <property type="molecule type" value="Genomic_DNA"/>
</dbReference>
<dbReference type="Pfam" id="PF12950">
    <property type="entry name" value="TaqI_C"/>
    <property type="match status" value="1"/>
</dbReference>
<gene>
    <name evidence="10" type="ORF">LCGC14_0702550</name>
</gene>
<organism evidence="10">
    <name type="scientific">marine sediment metagenome</name>
    <dbReference type="NCBI Taxonomy" id="412755"/>
    <lineage>
        <taxon>unclassified sequences</taxon>
        <taxon>metagenomes</taxon>
        <taxon>ecological metagenomes</taxon>
    </lineage>
</organism>
<dbReference type="InterPro" id="IPR050953">
    <property type="entry name" value="N4_N6_ade-DNA_methylase"/>
</dbReference>
<evidence type="ECO:0000256" key="5">
    <source>
        <dbReference type="ARBA" id="ARBA00022747"/>
    </source>
</evidence>
<dbReference type="PANTHER" id="PTHR33841:SF6">
    <property type="entry name" value="TYPE II METHYLTRANSFERASE M.HINDII"/>
    <property type="match status" value="1"/>
</dbReference>
<keyword evidence="4" id="KW-0949">S-adenosyl-L-methionine</keyword>
<evidence type="ECO:0000259" key="8">
    <source>
        <dbReference type="Pfam" id="PF07669"/>
    </source>
</evidence>
<evidence type="ECO:0000256" key="6">
    <source>
        <dbReference type="ARBA" id="ARBA00023125"/>
    </source>
</evidence>
<comment type="catalytic activity">
    <reaction evidence="7">
        <text>a 2'-deoxyadenosine in DNA + S-adenosyl-L-methionine = an N(6)-methyl-2'-deoxyadenosine in DNA + S-adenosyl-L-homocysteine + H(+)</text>
        <dbReference type="Rhea" id="RHEA:15197"/>
        <dbReference type="Rhea" id="RHEA-COMP:12418"/>
        <dbReference type="Rhea" id="RHEA-COMP:12419"/>
        <dbReference type="ChEBI" id="CHEBI:15378"/>
        <dbReference type="ChEBI" id="CHEBI:57856"/>
        <dbReference type="ChEBI" id="CHEBI:59789"/>
        <dbReference type="ChEBI" id="CHEBI:90615"/>
        <dbReference type="ChEBI" id="CHEBI:90616"/>
        <dbReference type="EC" id="2.1.1.72"/>
    </reaction>
</comment>
<evidence type="ECO:0000256" key="4">
    <source>
        <dbReference type="ARBA" id="ARBA00022691"/>
    </source>
</evidence>
<sequence>MKEQTKFQEIHNFFKLFEDAIKSESTPDILNYLKKAESIEDLFLKTYYKRKKEGVFYTANKLSNLIISESILLLLQRKIEFNHINNIQELFNLNPKQKSNLINFLLNITIYDPACGSGIFLLNSAKFLYNLITDLDKHLKNSRTKSQILMNIFGQDINENSIKLCILKLFNWFFQDNSSNYPTIISNIKSNLKVGNSLTSPNSSKFDILVGNPPYGNILSKEEKILFKKEKIYNDIYCAFLIKALDWSRGIIGLLVPKSFLLRQGYLEFRNSLLDKANIIKIFDIGSKMFKNATNEVQIVLFEKKNQYRNKDLNIFDYPNCKVITYQNQQFDSLRICLNLKCPLCLISKKLYVYTFEKNCPYCESETTELNRIRIKPTKEILKLIEKIENSGDLNYLNPLDFPKMIRGEEDKGLKKVKQKLRKDTKGSCFFISARNDFSNYTFRKVKSLNIEEIDEKFLKGHNYEYYFGPRLLIKHNNIIPEALYTKDNACFTSSIYSLLHYDVNELKYLCAVLNSSLIQFYCIYAINNQKDTTINLNQYMIRHLPLIKPNKKIKFKISENVDKLTKILEESNGIANRNYHLLLVEIDEILFELYGISESEKKIIISDVKKNIKYFEDIYGK</sequence>
<dbReference type="InterPro" id="IPR025931">
    <property type="entry name" value="TaqI_C"/>
</dbReference>
<dbReference type="InterPro" id="IPR002052">
    <property type="entry name" value="DNA_methylase_N6_adenine_CS"/>
</dbReference>
<dbReference type="GO" id="GO:0009307">
    <property type="term" value="P:DNA restriction-modification system"/>
    <property type="evidence" value="ECO:0007669"/>
    <property type="project" value="UniProtKB-KW"/>
</dbReference>